<dbReference type="EMBL" id="JABZGR010000047">
    <property type="protein sequence ID" value="MBF0971181.1"/>
    <property type="molecule type" value="Genomic_DNA"/>
</dbReference>
<accession>A0A929RYT2</accession>
<dbReference type="AlphaFoldDB" id="A0A929RYT2"/>
<evidence type="ECO:0000313" key="3">
    <source>
        <dbReference type="Proteomes" id="UP000704068"/>
    </source>
</evidence>
<dbReference type="RefSeq" id="WP_303764741.1">
    <property type="nucleotide sequence ID" value="NZ_JABZGR010000047.1"/>
</dbReference>
<sequence>MISLNLPTFNTKIKSRPDGNYDIFDFLRKRYVRLTPEEWVRQHFVHYLVEQKGYPTALLQNEISLPLNGSLRRCDTVLFDRDGSRPRMIIEYKAPNVPITEKVFKQISAYNSKLRADYLIVSNGLTHYCCQLNYTDNSIKYLSEVPNYDAL</sequence>
<proteinExistence type="predicted"/>
<reference evidence="2" key="1">
    <citation type="submission" date="2020-04" db="EMBL/GenBank/DDBJ databases">
        <title>Deep metagenomics examines the oral microbiome during advanced dental caries in children, revealing novel taxa and co-occurrences with host molecules.</title>
        <authorList>
            <person name="Baker J.L."/>
            <person name="Morton J.T."/>
            <person name="Dinis M."/>
            <person name="Alvarez R."/>
            <person name="Tran N.C."/>
            <person name="Knight R."/>
            <person name="Edlund A."/>
        </authorList>
    </citation>
    <scope>NUCLEOTIDE SEQUENCE</scope>
    <source>
        <strain evidence="2">JCVI_34_bin.1</strain>
    </source>
</reference>
<gene>
    <name evidence="2" type="ORF">HXK21_09145</name>
</gene>
<dbReference type="Proteomes" id="UP000704068">
    <property type="component" value="Unassembled WGS sequence"/>
</dbReference>
<name>A0A929RYT2_9BACT</name>
<comment type="caution">
    <text evidence="2">The sequence shown here is derived from an EMBL/GenBank/DDBJ whole genome shotgun (WGS) entry which is preliminary data.</text>
</comment>
<dbReference type="Pfam" id="PF13588">
    <property type="entry name" value="HSDR_N_2"/>
    <property type="match status" value="1"/>
</dbReference>
<protein>
    <submittedName>
        <fullName evidence="2">Type I restriction enzyme HsdR N-terminal domain-containing protein</fullName>
    </submittedName>
</protein>
<evidence type="ECO:0000259" key="1">
    <source>
        <dbReference type="Pfam" id="PF13588"/>
    </source>
</evidence>
<evidence type="ECO:0000313" key="2">
    <source>
        <dbReference type="EMBL" id="MBF0971181.1"/>
    </source>
</evidence>
<organism evidence="2 3">
    <name type="scientific">Alloprevotella tannerae</name>
    <dbReference type="NCBI Taxonomy" id="76122"/>
    <lineage>
        <taxon>Bacteria</taxon>
        <taxon>Pseudomonadati</taxon>
        <taxon>Bacteroidota</taxon>
        <taxon>Bacteroidia</taxon>
        <taxon>Bacteroidales</taxon>
        <taxon>Prevotellaceae</taxon>
        <taxon>Alloprevotella</taxon>
    </lineage>
</organism>
<feature type="domain" description="Type I restriction enzyme R protein N-terminal" evidence="1">
    <location>
        <begin position="36"/>
        <end position="146"/>
    </location>
</feature>
<dbReference type="InterPro" id="IPR029464">
    <property type="entry name" value="HSDR_N"/>
</dbReference>